<dbReference type="EMBL" id="DRWN01000058">
    <property type="protein sequence ID" value="HHK68876.1"/>
    <property type="molecule type" value="Genomic_DNA"/>
</dbReference>
<comment type="caution">
    <text evidence="3">The sequence shown here is derived from an EMBL/GenBank/DDBJ whole genome shotgun (WGS) entry which is preliminary data.</text>
</comment>
<dbReference type="Pfam" id="PF13304">
    <property type="entry name" value="AAA_21"/>
    <property type="match status" value="1"/>
</dbReference>
<dbReference type="PANTHER" id="PTHR43581">
    <property type="entry name" value="ATP/GTP PHOSPHATASE"/>
    <property type="match status" value="1"/>
</dbReference>
<feature type="domain" description="Endonuclease GajA/Old nuclease/RecF-like AAA" evidence="1">
    <location>
        <begin position="1"/>
        <end position="50"/>
    </location>
</feature>
<dbReference type="PANTHER" id="PTHR43581:SF4">
    <property type="entry name" value="ATP_GTP PHOSPHATASE"/>
    <property type="match status" value="1"/>
</dbReference>
<evidence type="ECO:0000259" key="1">
    <source>
        <dbReference type="Pfam" id="PF13175"/>
    </source>
</evidence>
<dbReference type="Gene3D" id="3.40.50.300">
    <property type="entry name" value="P-loop containing nucleotide triphosphate hydrolases"/>
    <property type="match status" value="2"/>
</dbReference>
<evidence type="ECO:0000259" key="2">
    <source>
        <dbReference type="Pfam" id="PF13304"/>
    </source>
</evidence>
<protein>
    <recommendedName>
        <fullName evidence="4">ATPase AAA-type core domain-containing protein</fullName>
    </recommendedName>
</protein>
<proteinExistence type="predicted"/>
<dbReference type="AlphaFoldDB" id="A0A7C5LES9"/>
<accession>A0A7C5LES9</accession>
<dbReference type="PIRSF" id="PIRSF029347">
    <property type="entry name" value="RecF"/>
    <property type="match status" value="1"/>
</dbReference>
<feature type="domain" description="ATPase AAA-type core" evidence="2">
    <location>
        <begin position="335"/>
        <end position="404"/>
    </location>
</feature>
<gene>
    <name evidence="3" type="ORF">ENM11_06975</name>
</gene>
<sequence>MKLRRIRLRNWKSFKDTVVELNDGLNVLVGPNASGKTNLLEAFKFLKKALGDITSPYAPHLEWWSYRNIVYGNDETKPITFELEFECPENYKATYEVAFTNIEQMVRPIQETINLHGVAMISREGDILRVVKEKQFIEEHINTVREYIIHRVKRHGIKIEDITRGTETVILEKIPISILPTLSSFDIIAPIVYRDLAVENKIALTDIRTREMVFTLNGQRTRATRINLISPYLEDKNDSLFQYVTRNIRRFFRGVSFIRHPDMGKVREPSIMAGFPDTPSERGETLNLLIARMFLSGALPERIENALKNLFPDFAIQIKPTADGRVFLSVTDKLNGAEIHPPSIPDGFYKLLHILTAVESKPSVLCIDELENSLHSEVLEYVVHELKNSGVLCLVATHSPVVVDVAGLESLLLVERTPEGSVVKRVENLEQVRRWMKEKGLTPSEMWLYGLQ</sequence>
<dbReference type="Pfam" id="PF13175">
    <property type="entry name" value="AAA_15"/>
    <property type="match status" value="1"/>
</dbReference>
<organism evidence="3">
    <name type="scientific">Caldiarchaeum subterraneum</name>
    <dbReference type="NCBI Taxonomy" id="311458"/>
    <lineage>
        <taxon>Archaea</taxon>
        <taxon>Nitrososphaerota</taxon>
        <taxon>Candidatus Caldarchaeales</taxon>
        <taxon>Candidatus Caldarchaeaceae</taxon>
        <taxon>Candidatus Caldarchaeum</taxon>
    </lineage>
</organism>
<evidence type="ECO:0000313" key="3">
    <source>
        <dbReference type="EMBL" id="HHK68876.1"/>
    </source>
</evidence>
<dbReference type="InterPro" id="IPR014555">
    <property type="entry name" value="RecF-like"/>
</dbReference>
<name>A0A7C5LES9_CALS0</name>
<dbReference type="InterPro" id="IPR041685">
    <property type="entry name" value="AAA_GajA/Old/RecF-like"/>
</dbReference>
<dbReference type="InterPro" id="IPR003959">
    <property type="entry name" value="ATPase_AAA_core"/>
</dbReference>
<dbReference type="SUPFAM" id="SSF52540">
    <property type="entry name" value="P-loop containing nucleoside triphosphate hydrolases"/>
    <property type="match status" value="1"/>
</dbReference>
<dbReference type="InterPro" id="IPR027417">
    <property type="entry name" value="P-loop_NTPase"/>
</dbReference>
<reference evidence="3" key="1">
    <citation type="journal article" date="2020" name="mSystems">
        <title>Genome- and Community-Level Interaction Insights into Carbon Utilization and Element Cycling Functions of Hydrothermarchaeota in Hydrothermal Sediment.</title>
        <authorList>
            <person name="Zhou Z."/>
            <person name="Liu Y."/>
            <person name="Xu W."/>
            <person name="Pan J."/>
            <person name="Luo Z.H."/>
            <person name="Li M."/>
        </authorList>
    </citation>
    <scope>NUCLEOTIDE SEQUENCE [LARGE SCALE GENOMIC DNA]</scope>
    <source>
        <strain evidence="3">SpSt-1056</strain>
    </source>
</reference>
<dbReference type="GO" id="GO:0016887">
    <property type="term" value="F:ATP hydrolysis activity"/>
    <property type="evidence" value="ECO:0007669"/>
    <property type="project" value="InterPro"/>
</dbReference>
<dbReference type="GO" id="GO:0005524">
    <property type="term" value="F:ATP binding"/>
    <property type="evidence" value="ECO:0007669"/>
    <property type="project" value="InterPro"/>
</dbReference>
<dbReference type="InterPro" id="IPR051396">
    <property type="entry name" value="Bact_Antivir_Def_Nuclease"/>
</dbReference>
<evidence type="ECO:0008006" key="4">
    <source>
        <dbReference type="Google" id="ProtNLM"/>
    </source>
</evidence>